<dbReference type="PhylomeDB" id="A7SQ95"/>
<dbReference type="HOGENOM" id="CLU_047129_1_0_1"/>
<keyword evidence="8" id="KW-1185">Reference proteome</keyword>
<dbReference type="PANTHER" id="PTHR22906">
    <property type="entry name" value="PROPERDIN"/>
    <property type="match status" value="1"/>
</dbReference>
<accession>A7SQ95</accession>
<dbReference type="PROSITE" id="PS50092">
    <property type="entry name" value="TSP1"/>
    <property type="match status" value="2"/>
</dbReference>
<evidence type="ECO:0000256" key="4">
    <source>
        <dbReference type="ARBA" id="ARBA00022989"/>
    </source>
</evidence>
<dbReference type="EMBL" id="DS469742">
    <property type="protein sequence ID" value="EDO34142.1"/>
    <property type="molecule type" value="Genomic_DNA"/>
</dbReference>
<dbReference type="eggNOG" id="KOG4475">
    <property type="taxonomic scope" value="Eukaryota"/>
</dbReference>
<dbReference type="Proteomes" id="UP000001593">
    <property type="component" value="Unassembled WGS sequence"/>
</dbReference>
<organism evidence="7 8">
    <name type="scientific">Nematostella vectensis</name>
    <name type="common">Starlet sea anemone</name>
    <dbReference type="NCBI Taxonomy" id="45351"/>
    <lineage>
        <taxon>Eukaryota</taxon>
        <taxon>Metazoa</taxon>
        <taxon>Cnidaria</taxon>
        <taxon>Anthozoa</taxon>
        <taxon>Hexacorallia</taxon>
        <taxon>Actiniaria</taxon>
        <taxon>Edwardsiidae</taxon>
        <taxon>Nematostella</taxon>
    </lineage>
</organism>
<evidence type="ECO:0000256" key="1">
    <source>
        <dbReference type="ARBA" id="ARBA00004167"/>
    </source>
</evidence>
<evidence type="ECO:0000256" key="2">
    <source>
        <dbReference type="ARBA" id="ARBA00022692"/>
    </source>
</evidence>
<dbReference type="AlphaFoldDB" id="A7SQ95"/>
<keyword evidence="3" id="KW-0677">Repeat</keyword>
<keyword evidence="4" id="KW-1133">Transmembrane helix</keyword>
<dbReference type="PRINTS" id="PR01705">
    <property type="entry name" value="TSP1REPEAT"/>
</dbReference>
<reference evidence="7 8" key="1">
    <citation type="journal article" date="2007" name="Science">
        <title>Sea anemone genome reveals ancestral eumetazoan gene repertoire and genomic organization.</title>
        <authorList>
            <person name="Putnam N.H."/>
            <person name="Srivastava M."/>
            <person name="Hellsten U."/>
            <person name="Dirks B."/>
            <person name="Chapman J."/>
            <person name="Salamov A."/>
            <person name="Terry A."/>
            <person name="Shapiro H."/>
            <person name="Lindquist E."/>
            <person name="Kapitonov V.V."/>
            <person name="Jurka J."/>
            <person name="Genikhovich G."/>
            <person name="Grigoriev I.V."/>
            <person name="Lucas S.M."/>
            <person name="Steele R.E."/>
            <person name="Finnerty J.R."/>
            <person name="Technau U."/>
            <person name="Martindale M.Q."/>
            <person name="Rokhsar D.S."/>
        </authorList>
    </citation>
    <scope>NUCLEOTIDE SEQUENCE [LARGE SCALE GENOMIC DNA]</scope>
    <source>
        <strain evidence="8">CH2 X CH6</strain>
    </source>
</reference>
<dbReference type="SUPFAM" id="SSF82895">
    <property type="entry name" value="TSP-1 type 1 repeat"/>
    <property type="match status" value="2"/>
</dbReference>
<keyword evidence="6" id="KW-1015">Disulfide bond</keyword>
<dbReference type="FunFam" id="2.20.100.10:FF:000001">
    <property type="entry name" value="semaphorin-5A isoform X1"/>
    <property type="match status" value="1"/>
</dbReference>
<gene>
    <name evidence="7" type="ORF">NEMVEDRAFT_v1g127215</name>
</gene>
<feature type="non-terminal residue" evidence="7">
    <location>
        <position position="1"/>
    </location>
</feature>
<keyword evidence="5" id="KW-0472">Membrane</keyword>
<protein>
    <submittedName>
        <fullName evidence="7">Uncharacterized protein</fullName>
    </submittedName>
</protein>
<evidence type="ECO:0000313" key="7">
    <source>
        <dbReference type="EMBL" id="EDO34142.1"/>
    </source>
</evidence>
<name>A7SQ95_NEMVE</name>
<keyword evidence="2" id="KW-0812">Transmembrane</keyword>
<dbReference type="InterPro" id="IPR052065">
    <property type="entry name" value="Compl_asym_regulator"/>
</dbReference>
<evidence type="ECO:0000313" key="8">
    <source>
        <dbReference type="Proteomes" id="UP000001593"/>
    </source>
</evidence>
<dbReference type="Gene3D" id="2.20.100.10">
    <property type="entry name" value="Thrombospondin type-1 (TSP1) repeat"/>
    <property type="match status" value="2"/>
</dbReference>
<evidence type="ECO:0000256" key="5">
    <source>
        <dbReference type="ARBA" id="ARBA00023136"/>
    </source>
</evidence>
<dbReference type="InterPro" id="IPR000884">
    <property type="entry name" value="TSP1_rpt"/>
</dbReference>
<dbReference type="InParanoid" id="A7SQ95"/>
<dbReference type="GO" id="GO:0016020">
    <property type="term" value="C:membrane"/>
    <property type="evidence" value="ECO:0007669"/>
    <property type="project" value="UniProtKB-SubCell"/>
</dbReference>
<evidence type="ECO:0000256" key="6">
    <source>
        <dbReference type="ARBA" id="ARBA00023157"/>
    </source>
</evidence>
<sequence length="111" mass="12293">MNSNIFTCTALQARDGGFGAWSEWTSCSRGCDGGNRRRHRFCNSPYPAHGGKDCSGERIQEEKCQTKACPVDGGLSEWSSWDKCDKLCADGQQRRHRSCTNPKPRCGGKDC</sequence>
<dbReference type="Pfam" id="PF00090">
    <property type="entry name" value="TSP_1"/>
    <property type="match status" value="2"/>
</dbReference>
<dbReference type="FunFam" id="2.20.100.10:FF:000007">
    <property type="entry name" value="Thrombospondin 1"/>
    <property type="match status" value="1"/>
</dbReference>
<dbReference type="PANTHER" id="PTHR22906:SF50">
    <property type="entry name" value="MAM AND LDL-RECEPTOR CLASS A DOMAIN-CONTAINING PROTEIN 2-LIKE"/>
    <property type="match status" value="1"/>
</dbReference>
<dbReference type="SMART" id="SM00209">
    <property type="entry name" value="TSP1"/>
    <property type="match status" value="2"/>
</dbReference>
<comment type="subcellular location">
    <subcellularLocation>
        <location evidence="1">Membrane</location>
        <topology evidence="1">Single-pass membrane protein</topology>
    </subcellularLocation>
</comment>
<evidence type="ECO:0000256" key="3">
    <source>
        <dbReference type="ARBA" id="ARBA00022737"/>
    </source>
</evidence>
<dbReference type="InterPro" id="IPR036383">
    <property type="entry name" value="TSP1_rpt_sf"/>
</dbReference>
<proteinExistence type="predicted"/>